<proteinExistence type="predicted"/>
<dbReference type="Proteomes" id="UP001459204">
    <property type="component" value="Unassembled WGS sequence"/>
</dbReference>
<evidence type="ECO:0000313" key="2">
    <source>
        <dbReference type="Proteomes" id="UP001459204"/>
    </source>
</evidence>
<dbReference type="SUPFAM" id="SSF69279">
    <property type="entry name" value="Phage tail proteins"/>
    <property type="match status" value="1"/>
</dbReference>
<sequence>MPTQSDYRFDFEIPEGPSFEVVRFGLSEGLSTPFRLELELASGESSMDFDALLDVAATFTLSRGGVAVRQVHGIVTAFEQGASG</sequence>
<reference evidence="1 2" key="1">
    <citation type="submission" date="2024-04" db="EMBL/GenBank/DDBJ databases">
        <title>Draft genome sequence of Pseudoxanthomonas putridarboris WD12.</title>
        <authorList>
            <person name="Oh J."/>
        </authorList>
    </citation>
    <scope>NUCLEOTIDE SEQUENCE [LARGE SCALE GENOMIC DNA]</scope>
    <source>
        <strain evidence="1 2">WD12</strain>
    </source>
</reference>
<gene>
    <name evidence="1" type="ORF">AAD027_18580</name>
</gene>
<dbReference type="EMBL" id="JBBWWT010000016">
    <property type="protein sequence ID" value="MEL1266362.1"/>
    <property type="molecule type" value="Genomic_DNA"/>
</dbReference>
<keyword evidence="2" id="KW-1185">Reference proteome</keyword>
<feature type="non-terminal residue" evidence="1">
    <location>
        <position position="84"/>
    </location>
</feature>
<dbReference type="Gene3D" id="2.30.110.50">
    <property type="match status" value="1"/>
</dbReference>
<dbReference type="RefSeq" id="WP_341727534.1">
    <property type="nucleotide sequence ID" value="NZ_JBBWWT010000016.1"/>
</dbReference>
<name>A0ABU9J528_9GAMM</name>
<organism evidence="1 2">
    <name type="scientific">Pseudoxanthomonas putridarboris</name>
    <dbReference type="NCBI Taxonomy" id="752605"/>
    <lineage>
        <taxon>Bacteria</taxon>
        <taxon>Pseudomonadati</taxon>
        <taxon>Pseudomonadota</taxon>
        <taxon>Gammaproteobacteria</taxon>
        <taxon>Lysobacterales</taxon>
        <taxon>Lysobacteraceae</taxon>
        <taxon>Pseudoxanthomonas</taxon>
    </lineage>
</organism>
<dbReference type="Pfam" id="PF05954">
    <property type="entry name" value="Phage_GPD"/>
    <property type="match status" value="1"/>
</dbReference>
<comment type="caution">
    <text evidence="1">The sequence shown here is derived from an EMBL/GenBank/DDBJ whole genome shotgun (WGS) entry which is preliminary data.</text>
</comment>
<evidence type="ECO:0000313" key="1">
    <source>
        <dbReference type="EMBL" id="MEL1266362.1"/>
    </source>
</evidence>
<accession>A0ABU9J528</accession>
<protein>
    <submittedName>
        <fullName evidence="1">Contractile injection system protein, VgrG/Pvc8 family</fullName>
    </submittedName>
</protein>